<dbReference type="Pfam" id="PF00171">
    <property type="entry name" value="Aldedh"/>
    <property type="match status" value="2"/>
</dbReference>
<dbReference type="InterPro" id="IPR015590">
    <property type="entry name" value="Aldehyde_DH_dom"/>
</dbReference>
<dbReference type="KEGG" id="cre:CHLRE_16g684043v5"/>
<dbReference type="GO" id="GO:0004029">
    <property type="term" value="F:aldehyde dehydrogenase (NAD+) activity"/>
    <property type="evidence" value="ECO:0000318"/>
    <property type="project" value="GO_Central"/>
</dbReference>
<dbReference type="InterPro" id="IPR016163">
    <property type="entry name" value="Ald_DH_C"/>
</dbReference>
<keyword evidence="7" id="KW-1185">Reference proteome</keyword>
<dbReference type="AlphaFoldDB" id="A0A2K3CW16"/>
<protein>
    <recommendedName>
        <fullName evidence="5">Aldehyde dehydrogenase domain-containing protein</fullName>
    </recommendedName>
</protein>
<sequence>MLAGRLTNTAQPPPRVAASDNAEQLCGSTGSGGSACLRVDDAASVGRAAAEAQRAQRTWCAASSPAARLAVMRGFASRLESGDGAVIAELLCSETGKPLRQARAEVRLAAARVRQACGLLQQLPFTLAVGDRVTTGLGPGEGLASSFASKPQRQRTEFVEWEPAGVVASITAWNFPLVLACDVAVPALCLGNAVLAKPSEHAVLTGLALQEVWHRAGLPQGLYTVLVGGAATGQAVVRAPEVGAVFFTGSRAAGRAVASTAAGAPLAGEGEGDGAGSGRELPIPAHLELGGKDAVYVHSDIAAAAAGAGAAAAEEKEESSGIADLRAAAHAVADAAFANSGQVCCAPKVVYVAGPQAAADAFARLAAARVARLRAGDPAEASTELGPLTLGRAAAAGLQALVREAVEGGAKDWVAEQVADPAAATAATATWAVAEVESGGSFLAPAVLTGVKPGMRVLEDETFGPVLCVVAVSSPEEAAALMSRSRYGLTAACYSRDEGVARRLLRAADVGTVFWNGCGEMPLALPWSGRRRSGLGFQLGGPEGYRAFLRPKSHVFTRMFA</sequence>
<dbReference type="Gramene" id="PNW72476">
    <property type="protein sequence ID" value="PNW72476"/>
    <property type="gene ID" value="CHLRE_16g684043v5"/>
</dbReference>
<dbReference type="PROSITE" id="PS00070">
    <property type="entry name" value="ALDEHYDE_DEHYDR_CYS"/>
    <property type="match status" value="1"/>
</dbReference>
<dbReference type="SUPFAM" id="SSF53720">
    <property type="entry name" value="ALDH-like"/>
    <property type="match status" value="1"/>
</dbReference>
<dbReference type="RefSeq" id="XP_042916267.1">
    <property type="nucleotide sequence ID" value="XM_043071506.1"/>
</dbReference>
<accession>A0A2K3CW16</accession>
<evidence type="ECO:0000313" key="7">
    <source>
        <dbReference type="Proteomes" id="UP000006906"/>
    </source>
</evidence>
<evidence type="ECO:0000256" key="4">
    <source>
        <dbReference type="RuleBase" id="RU003345"/>
    </source>
</evidence>
<evidence type="ECO:0000256" key="3">
    <source>
        <dbReference type="PROSITE-ProRule" id="PRU10007"/>
    </source>
</evidence>
<reference evidence="6 7" key="1">
    <citation type="journal article" date="2007" name="Science">
        <title>The Chlamydomonas genome reveals the evolution of key animal and plant functions.</title>
        <authorList>
            <person name="Merchant S.S."/>
            <person name="Prochnik S.E."/>
            <person name="Vallon O."/>
            <person name="Harris E.H."/>
            <person name="Karpowicz S.J."/>
            <person name="Witman G.B."/>
            <person name="Terry A."/>
            <person name="Salamov A."/>
            <person name="Fritz-Laylin L.K."/>
            <person name="Marechal-Drouard L."/>
            <person name="Marshall W.F."/>
            <person name="Qu L.H."/>
            <person name="Nelson D.R."/>
            <person name="Sanderfoot A.A."/>
            <person name="Spalding M.H."/>
            <person name="Kapitonov V.V."/>
            <person name="Ren Q."/>
            <person name="Ferris P."/>
            <person name="Lindquist E."/>
            <person name="Shapiro H."/>
            <person name="Lucas S.M."/>
            <person name="Grimwood J."/>
            <person name="Schmutz J."/>
            <person name="Cardol P."/>
            <person name="Cerutti H."/>
            <person name="Chanfreau G."/>
            <person name="Chen C.L."/>
            <person name="Cognat V."/>
            <person name="Croft M.T."/>
            <person name="Dent R."/>
            <person name="Dutcher S."/>
            <person name="Fernandez E."/>
            <person name="Fukuzawa H."/>
            <person name="Gonzalez-Ballester D."/>
            <person name="Gonzalez-Halphen D."/>
            <person name="Hallmann A."/>
            <person name="Hanikenne M."/>
            <person name="Hippler M."/>
            <person name="Inwood W."/>
            <person name="Jabbari K."/>
            <person name="Kalanon M."/>
            <person name="Kuras R."/>
            <person name="Lefebvre P.A."/>
            <person name="Lemaire S.D."/>
            <person name="Lobanov A.V."/>
            <person name="Lohr M."/>
            <person name="Manuell A."/>
            <person name="Meier I."/>
            <person name="Mets L."/>
            <person name="Mittag M."/>
            <person name="Mittelmeier T."/>
            <person name="Moroney J.V."/>
            <person name="Moseley J."/>
            <person name="Napoli C."/>
            <person name="Nedelcu A.M."/>
            <person name="Niyogi K."/>
            <person name="Novoselov S.V."/>
            <person name="Paulsen I.T."/>
            <person name="Pazour G."/>
            <person name="Purton S."/>
            <person name="Ral J.P."/>
            <person name="Riano-Pachon D.M."/>
            <person name="Riekhof W."/>
            <person name="Rymarquis L."/>
            <person name="Schroda M."/>
            <person name="Stern D."/>
            <person name="Umen J."/>
            <person name="Willows R."/>
            <person name="Wilson N."/>
            <person name="Zimmer S.L."/>
            <person name="Allmer J."/>
            <person name="Balk J."/>
            <person name="Bisova K."/>
            <person name="Chen C.J."/>
            <person name="Elias M."/>
            <person name="Gendler K."/>
            <person name="Hauser C."/>
            <person name="Lamb M.R."/>
            <person name="Ledford H."/>
            <person name="Long J.C."/>
            <person name="Minagawa J."/>
            <person name="Page M.D."/>
            <person name="Pan J."/>
            <person name="Pootakham W."/>
            <person name="Roje S."/>
            <person name="Rose A."/>
            <person name="Stahlberg E."/>
            <person name="Terauchi A.M."/>
            <person name="Yang P."/>
            <person name="Ball S."/>
            <person name="Bowler C."/>
            <person name="Dieckmann C.L."/>
            <person name="Gladyshev V.N."/>
            <person name="Green P."/>
            <person name="Jorgensen R."/>
            <person name="Mayfield S."/>
            <person name="Mueller-Roeber B."/>
            <person name="Rajamani S."/>
            <person name="Sayre R.T."/>
            <person name="Brokstein P."/>
            <person name="Dubchak I."/>
            <person name="Goodstein D."/>
            <person name="Hornick L."/>
            <person name="Huang Y.W."/>
            <person name="Jhaveri J."/>
            <person name="Luo Y."/>
            <person name="Martinez D."/>
            <person name="Ngau W.C."/>
            <person name="Otillar B."/>
            <person name="Poliakov A."/>
            <person name="Porter A."/>
            <person name="Szajkowski L."/>
            <person name="Werner G."/>
            <person name="Zhou K."/>
            <person name="Grigoriev I.V."/>
            <person name="Rokhsar D.S."/>
            <person name="Grossman A.R."/>
        </authorList>
    </citation>
    <scope>NUCLEOTIDE SEQUENCE [LARGE SCALE GENOMIC DNA]</scope>
    <source>
        <strain evidence="7">CC-503</strain>
    </source>
</reference>
<dbReference type="STRING" id="3055.A0A2K3CW16"/>
<dbReference type="FunFam" id="3.40.309.10:FF:000058">
    <property type="entry name" value="Succinate-semialdehyde dehydrogenase"/>
    <property type="match status" value="1"/>
</dbReference>
<comment type="similarity">
    <text evidence="1 4">Belongs to the aldehyde dehydrogenase family.</text>
</comment>
<evidence type="ECO:0000259" key="5">
    <source>
        <dbReference type="Pfam" id="PF00171"/>
    </source>
</evidence>
<dbReference type="Gene3D" id="3.40.605.10">
    <property type="entry name" value="Aldehyde Dehydrogenase, Chain A, domain 1"/>
    <property type="match status" value="2"/>
</dbReference>
<feature type="active site" evidence="3">
    <location>
        <position position="288"/>
    </location>
</feature>
<dbReference type="Gene3D" id="3.40.309.10">
    <property type="entry name" value="Aldehyde Dehydrogenase, Chain A, domain 2"/>
    <property type="match status" value="1"/>
</dbReference>
<dbReference type="InterPro" id="IPR016160">
    <property type="entry name" value="Ald_DH_CS_CYS"/>
</dbReference>
<dbReference type="PANTHER" id="PTHR11699">
    <property type="entry name" value="ALDEHYDE DEHYDROGENASE-RELATED"/>
    <property type="match status" value="1"/>
</dbReference>
<name>A0A2K3CW16_CHLRE</name>
<dbReference type="Proteomes" id="UP000006906">
    <property type="component" value="Chromosome 16"/>
</dbReference>
<keyword evidence="2 4" id="KW-0560">Oxidoreductase</keyword>
<evidence type="ECO:0000256" key="2">
    <source>
        <dbReference type="ARBA" id="ARBA00023002"/>
    </source>
</evidence>
<proteinExistence type="inferred from homology"/>
<dbReference type="GeneID" id="5724420"/>
<dbReference type="InterPro" id="IPR016162">
    <property type="entry name" value="Ald_DH_N"/>
</dbReference>
<dbReference type="EMBL" id="CM008977">
    <property type="protein sequence ID" value="PNW72476.1"/>
    <property type="molecule type" value="Genomic_DNA"/>
</dbReference>
<gene>
    <name evidence="6" type="ORF">CHLRE_16g684043v5</name>
</gene>
<feature type="domain" description="Aldehyde dehydrogenase" evidence="5">
    <location>
        <begin position="40"/>
        <end position="310"/>
    </location>
</feature>
<evidence type="ECO:0000313" key="6">
    <source>
        <dbReference type="EMBL" id="PNW72476.1"/>
    </source>
</evidence>
<dbReference type="ExpressionAtlas" id="A0A2K3CW16">
    <property type="expression patterns" value="baseline"/>
</dbReference>
<dbReference type="OrthoDB" id="310895at2759"/>
<feature type="domain" description="Aldehyde dehydrogenase" evidence="5">
    <location>
        <begin position="323"/>
        <end position="553"/>
    </location>
</feature>
<dbReference type="InParanoid" id="A0A2K3CW16"/>
<organism evidence="6 7">
    <name type="scientific">Chlamydomonas reinhardtii</name>
    <name type="common">Chlamydomonas smithii</name>
    <dbReference type="NCBI Taxonomy" id="3055"/>
    <lineage>
        <taxon>Eukaryota</taxon>
        <taxon>Viridiplantae</taxon>
        <taxon>Chlorophyta</taxon>
        <taxon>core chlorophytes</taxon>
        <taxon>Chlorophyceae</taxon>
        <taxon>CS clade</taxon>
        <taxon>Chlamydomonadales</taxon>
        <taxon>Chlamydomonadaceae</taxon>
        <taxon>Chlamydomonas</taxon>
    </lineage>
</organism>
<dbReference type="InterPro" id="IPR029510">
    <property type="entry name" value="Ald_DH_CS_GLU"/>
</dbReference>
<dbReference type="PROSITE" id="PS00687">
    <property type="entry name" value="ALDEHYDE_DEHYDR_GLU"/>
    <property type="match status" value="1"/>
</dbReference>
<dbReference type="InterPro" id="IPR016161">
    <property type="entry name" value="Ald_DH/histidinol_DH"/>
</dbReference>
<evidence type="ECO:0000256" key="1">
    <source>
        <dbReference type="ARBA" id="ARBA00009986"/>
    </source>
</evidence>